<evidence type="ECO:0000259" key="3">
    <source>
        <dbReference type="PROSITE" id="PS50042"/>
    </source>
</evidence>
<dbReference type="InterPro" id="IPR051462">
    <property type="entry name" value="CBS_domain-containing"/>
</dbReference>
<dbReference type="InterPro" id="IPR043519">
    <property type="entry name" value="NT_sf"/>
</dbReference>
<dbReference type="SUPFAM" id="SSF51206">
    <property type="entry name" value="cAMP-binding domain-like"/>
    <property type="match status" value="1"/>
</dbReference>
<dbReference type="InterPro" id="IPR046342">
    <property type="entry name" value="CBS_dom_sf"/>
</dbReference>
<dbReference type="GO" id="GO:0008773">
    <property type="term" value="F:[protein-PII] uridylyltransferase activity"/>
    <property type="evidence" value="ECO:0007669"/>
    <property type="project" value="InterPro"/>
</dbReference>
<dbReference type="InterPro" id="IPR018821">
    <property type="entry name" value="DUF294_put_nucleoTrafse_sb-bd"/>
</dbReference>
<dbReference type="SMART" id="SM00100">
    <property type="entry name" value="cNMP"/>
    <property type="match status" value="1"/>
</dbReference>
<dbReference type="Gene3D" id="3.10.580.10">
    <property type="entry name" value="CBS-domain"/>
    <property type="match status" value="1"/>
</dbReference>
<dbReference type="OrthoDB" id="9810963at2"/>
<evidence type="ECO:0000313" key="5">
    <source>
        <dbReference type="EMBL" id="SIS64226.1"/>
    </source>
</evidence>
<gene>
    <name evidence="5" type="ORF">SAMN05421761_102292</name>
</gene>
<dbReference type="PROSITE" id="PS51371">
    <property type="entry name" value="CBS"/>
    <property type="match status" value="1"/>
</dbReference>
<accession>A0A1N7KRV1</accession>
<feature type="domain" description="Cyclic nucleotide-binding" evidence="3">
    <location>
        <begin position="18"/>
        <end position="125"/>
    </location>
</feature>
<dbReference type="InterPro" id="IPR000644">
    <property type="entry name" value="CBS_dom"/>
</dbReference>
<dbReference type="InterPro" id="IPR000595">
    <property type="entry name" value="cNMP-bd_dom"/>
</dbReference>
<dbReference type="Pfam" id="PF10335">
    <property type="entry name" value="DUF294_C"/>
    <property type="match status" value="1"/>
</dbReference>
<dbReference type="Pfam" id="PF03445">
    <property type="entry name" value="DUF294"/>
    <property type="match status" value="1"/>
</dbReference>
<dbReference type="STRING" id="529505.SAMN05421761_102292"/>
<dbReference type="InterPro" id="IPR018490">
    <property type="entry name" value="cNMP-bd_dom_sf"/>
</dbReference>
<feature type="domain" description="CBS" evidence="4">
    <location>
        <begin position="176"/>
        <end position="235"/>
    </location>
</feature>
<dbReference type="InterPro" id="IPR005105">
    <property type="entry name" value="GlnD_Uridyltrans_N"/>
</dbReference>
<dbReference type="SMART" id="SM00116">
    <property type="entry name" value="CBS"/>
    <property type="match status" value="1"/>
</dbReference>
<dbReference type="PROSITE" id="PS50042">
    <property type="entry name" value="CNMP_BINDING_3"/>
    <property type="match status" value="1"/>
</dbReference>
<dbReference type="EMBL" id="FTOP01000002">
    <property type="protein sequence ID" value="SIS64226.1"/>
    <property type="molecule type" value="Genomic_DNA"/>
</dbReference>
<dbReference type="Gene3D" id="3.30.460.10">
    <property type="entry name" value="Beta Polymerase, domain 2"/>
    <property type="match status" value="1"/>
</dbReference>
<name>A0A1N7KRV1_9BACT</name>
<keyword evidence="2" id="KW-0129">CBS domain</keyword>
<organism evidence="5 6">
    <name type="scientific">Belliella pelovolcani</name>
    <dbReference type="NCBI Taxonomy" id="529505"/>
    <lineage>
        <taxon>Bacteria</taxon>
        <taxon>Pseudomonadati</taxon>
        <taxon>Bacteroidota</taxon>
        <taxon>Cytophagia</taxon>
        <taxon>Cytophagales</taxon>
        <taxon>Cyclobacteriaceae</taxon>
        <taxon>Belliella</taxon>
    </lineage>
</organism>
<sequence>MSNVIVNRVKEFLNRFPPFHFLDEKTLMAVAKAVEVRYFGAGEYLFQKGDPAQDFFFVLREGSIHLIDQEDKGEKIVEICDEGDVFGVLALLGKRPYILNALVKEDSLVYAIPVAIFEKVLQENSRVSLYFAAGFASGQVVVRRDLSQGQKARSELKESSQDNGLLIFTGQSDMNFSKDVLCVCQGTSIGDAAKAMAEKGVGSVVITDDRKFPVGIITDKDLRNRVMAKGLSYEVKVEEVMTSPVITKRKDAGFAHLYLTMIKNRLHHLIFTEDGTVQSPVTGILSDHDILLSQGNSPAVLINALMNTWEVSEMAKVRDRAELLLKYYLENEVAMDFVANIISEINDIIIQRAVQLAKQKHDADHPEAANVKFCFLSLGSEGREEQLLRTDLDNAIVYEDVPAENEAAVRKYMLLIAEEIIEILLACGFQACPADMMANNPEWCQSLTQWKRYFSDWILSPNQKALMHATIFFDFRPVFGHRPLSDAMTEHIYQEISGKSVFLNFLAKNALLNPAPLGFFKNFIVEKSGEHRDKFDIKLRAMMPLTDMGRLLVLSHRVVGINNTFKRFEKIAELEPNHRELMLEAGKAYEILMRMRAIEGLRSGSSGRYIQPEALGKLQRQLLKNAFAPIDELQQVMRVRFQLDYFNS</sequence>
<dbReference type="SUPFAM" id="SSF81301">
    <property type="entry name" value="Nucleotidyltransferase"/>
    <property type="match status" value="1"/>
</dbReference>
<dbReference type="AlphaFoldDB" id="A0A1N7KRV1"/>
<evidence type="ECO:0000259" key="4">
    <source>
        <dbReference type="PROSITE" id="PS51371"/>
    </source>
</evidence>
<evidence type="ECO:0000313" key="6">
    <source>
        <dbReference type="Proteomes" id="UP000186026"/>
    </source>
</evidence>
<dbReference type="SUPFAM" id="SSF54631">
    <property type="entry name" value="CBS-domain pair"/>
    <property type="match status" value="1"/>
</dbReference>
<dbReference type="Pfam" id="PF00571">
    <property type="entry name" value="CBS"/>
    <property type="match status" value="2"/>
</dbReference>
<keyword evidence="6" id="KW-1185">Reference proteome</keyword>
<dbReference type="RefSeq" id="WP_076498630.1">
    <property type="nucleotide sequence ID" value="NZ_FTOP01000002.1"/>
</dbReference>
<protein>
    <submittedName>
        <fullName evidence="5">CBS domain-containing protein</fullName>
    </submittedName>
</protein>
<keyword evidence="1" id="KW-0677">Repeat</keyword>
<dbReference type="PANTHER" id="PTHR48108:SF34">
    <property type="entry name" value="CBS DOMAIN-CONTAINING PROTEIN YHCV"/>
    <property type="match status" value="1"/>
</dbReference>
<reference evidence="6" key="1">
    <citation type="submission" date="2017-01" db="EMBL/GenBank/DDBJ databases">
        <authorList>
            <person name="Varghese N."/>
            <person name="Submissions S."/>
        </authorList>
    </citation>
    <scope>NUCLEOTIDE SEQUENCE [LARGE SCALE GENOMIC DNA]</scope>
    <source>
        <strain evidence="6">DSM 46698</strain>
    </source>
</reference>
<evidence type="ECO:0000256" key="1">
    <source>
        <dbReference type="ARBA" id="ARBA00022737"/>
    </source>
</evidence>
<dbReference type="PANTHER" id="PTHR48108">
    <property type="entry name" value="CBS DOMAIN-CONTAINING PROTEIN CBSX2, CHLOROPLASTIC"/>
    <property type="match status" value="1"/>
</dbReference>
<dbReference type="Pfam" id="PF00027">
    <property type="entry name" value="cNMP_binding"/>
    <property type="match status" value="1"/>
</dbReference>
<dbReference type="InterPro" id="IPR014710">
    <property type="entry name" value="RmlC-like_jellyroll"/>
</dbReference>
<evidence type="ECO:0000256" key="2">
    <source>
        <dbReference type="PROSITE-ProRule" id="PRU00703"/>
    </source>
</evidence>
<proteinExistence type="predicted"/>
<dbReference type="CDD" id="cd00038">
    <property type="entry name" value="CAP_ED"/>
    <property type="match status" value="1"/>
</dbReference>
<dbReference type="Gene3D" id="2.60.120.10">
    <property type="entry name" value="Jelly Rolls"/>
    <property type="match status" value="1"/>
</dbReference>
<dbReference type="Proteomes" id="UP000186026">
    <property type="component" value="Unassembled WGS sequence"/>
</dbReference>
<dbReference type="CDD" id="cd05401">
    <property type="entry name" value="NT_GlnE_GlnD_like"/>
    <property type="match status" value="1"/>
</dbReference>